<accession>A0A1H6KT50</accession>
<gene>
    <name evidence="1" type="ORF">BAZSYMA_ACONTIG07836_0</name>
</gene>
<evidence type="ECO:0000313" key="2">
    <source>
        <dbReference type="Proteomes" id="UP000198988"/>
    </source>
</evidence>
<dbReference type="EMBL" id="CDSC02000174">
    <property type="protein sequence ID" value="SEH76107.1"/>
    <property type="molecule type" value="Genomic_DNA"/>
</dbReference>
<protein>
    <submittedName>
        <fullName evidence="1">Secreted protein</fullName>
    </submittedName>
</protein>
<sequence length="42" mass="4616">MRRLVLLIWILVGATSFRSVTVTVMVLLTEDSPASLAVIITE</sequence>
<organism evidence="1 2">
    <name type="scientific">Bathymodiolus azoricus thioautotrophic gill symbiont</name>
    <dbReference type="NCBI Taxonomy" id="235205"/>
    <lineage>
        <taxon>Bacteria</taxon>
        <taxon>Pseudomonadati</taxon>
        <taxon>Pseudomonadota</taxon>
        <taxon>Gammaproteobacteria</taxon>
        <taxon>sulfur-oxidizing symbionts</taxon>
    </lineage>
</organism>
<name>A0A1H6KT50_9GAMM</name>
<dbReference type="AlphaFoldDB" id="A0A1H6KT50"/>
<proteinExistence type="predicted"/>
<dbReference type="Proteomes" id="UP000198988">
    <property type="component" value="Unassembled WGS sequence"/>
</dbReference>
<evidence type="ECO:0000313" key="1">
    <source>
        <dbReference type="EMBL" id="SEH76107.1"/>
    </source>
</evidence>
<reference evidence="2" key="1">
    <citation type="submission" date="2016-06" db="EMBL/GenBank/DDBJ databases">
        <authorList>
            <person name="Petersen J."/>
            <person name="Sayavedra L."/>
        </authorList>
    </citation>
    <scope>NUCLEOTIDE SEQUENCE [LARGE SCALE GENOMIC DNA]</scope>
    <source>
        <strain evidence="2">BazSymA</strain>
    </source>
</reference>